<dbReference type="GO" id="GO:0016567">
    <property type="term" value="P:protein ubiquitination"/>
    <property type="evidence" value="ECO:0007669"/>
    <property type="project" value="TreeGrafter"/>
</dbReference>
<dbReference type="Pfam" id="PF00397">
    <property type="entry name" value="WW"/>
    <property type="match status" value="4"/>
</dbReference>
<dbReference type="Gene3D" id="3.30.2410.10">
    <property type="entry name" value="Hect, E3 ligase catalytic domain"/>
    <property type="match status" value="1"/>
</dbReference>
<dbReference type="Gene3D" id="2.20.70.10">
    <property type="match status" value="3"/>
</dbReference>
<evidence type="ECO:0000256" key="3">
    <source>
        <dbReference type="ARBA" id="ARBA00022679"/>
    </source>
</evidence>
<dbReference type="InterPro" id="IPR024928">
    <property type="entry name" value="E3_ub_ligase_SMURF1"/>
</dbReference>
<dbReference type="EC" id="2.3.2.26" evidence="7"/>
<dbReference type="GO" id="GO:0045746">
    <property type="term" value="P:negative regulation of Notch signaling pathway"/>
    <property type="evidence" value="ECO:0007669"/>
    <property type="project" value="UniProtKB-ARBA"/>
</dbReference>
<feature type="domain" description="C2" evidence="11">
    <location>
        <begin position="1"/>
        <end position="119"/>
    </location>
</feature>
<dbReference type="SMART" id="SM00239">
    <property type="entry name" value="C2"/>
    <property type="match status" value="1"/>
</dbReference>
<feature type="domain" description="WW" evidence="12">
    <location>
        <begin position="449"/>
        <end position="482"/>
    </location>
</feature>
<dbReference type="GO" id="GO:0045807">
    <property type="term" value="P:positive regulation of endocytosis"/>
    <property type="evidence" value="ECO:0007669"/>
    <property type="project" value="UniProtKB-ARBA"/>
</dbReference>
<dbReference type="SUPFAM" id="SSF49562">
    <property type="entry name" value="C2 domain (Calcium/lipid-binding domain, CaLB)"/>
    <property type="match status" value="1"/>
</dbReference>
<evidence type="ECO:0000256" key="9">
    <source>
        <dbReference type="PROSITE-ProRule" id="PRU00104"/>
    </source>
</evidence>
<dbReference type="AlphaFoldDB" id="A0AAU9UZ08"/>
<dbReference type="CDD" id="cd00201">
    <property type="entry name" value="WW"/>
    <property type="match status" value="4"/>
</dbReference>
<dbReference type="FunFam" id="3.90.1750.10:FF:000026">
    <property type="entry name" value="E3 ubiquitin-protein ligase HACE1"/>
    <property type="match status" value="1"/>
</dbReference>
<dbReference type="CDD" id="cd04021">
    <property type="entry name" value="C2_E3_ubiquitin_ligase"/>
    <property type="match status" value="1"/>
</dbReference>
<evidence type="ECO:0000256" key="8">
    <source>
        <dbReference type="PIRSR" id="PIRSR001569-1"/>
    </source>
</evidence>
<keyword evidence="15" id="KW-1185">Reference proteome</keyword>
<evidence type="ECO:0000256" key="10">
    <source>
        <dbReference type="SAM" id="MobiDB-lite"/>
    </source>
</evidence>
<dbReference type="SUPFAM" id="SSF51045">
    <property type="entry name" value="WW domain"/>
    <property type="match status" value="4"/>
</dbReference>
<feature type="domain" description="HECT" evidence="13">
    <location>
        <begin position="543"/>
        <end position="877"/>
    </location>
</feature>
<feature type="domain" description="WW" evidence="12">
    <location>
        <begin position="406"/>
        <end position="439"/>
    </location>
</feature>
<dbReference type="FunFam" id="3.30.2410.10:FF:000002">
    <property type="entry name" value="E3 ubiquitin-protein ligase HECW2"/>
    <property type="match status" value="1"/>
</dbReference>
<name>A0AAU9UZ08_EUPED</name>
<dbReference type="GO" id="GO:0031623">
    <property type="term" value="P:receptor internalization"/>
    <property type="evidence" value="ECO:0007669"/>
    <property type="project" value="UniProtKB-ARBA"/>
</dbReference>
<feature type="domain" description="WW" evidence="12">
    <location>
        <begin position="290"/>
        <end position="323"/>
    </location>
</feature>
<evidence type="ECO:0000259" key="13">
    <source>
        <dbReference type="PROSITE" id="PS50237"/>
    </source>
</evidence>
<dbReference type="GO" id="GO:0045879">
    <property type="term" value="P:negative regulation of smoothened signaling pathway"/>
    <property type="evidence" value="ECO:0007669"/>
    <property type="project" value="UniProtKB-ARBA"/>
</dbReference>
<feature type="region of interest" description="Disordered" evidence="10">
    <location>
        <begin position="196"/>
        <end position="239"/>
    </location>
</feature>
<evidence type="ECO:0000256" key="5">
    <source>
        <dbReference type="ARBA" id="ARBA00022786"/>
    </source>
</evidence>
<dbReference type="FunFam" id="3.90.1750.10:FF:000002">
    <property type="entry name" value="E3 ubiquitin-protein ligase"/>
    <property type="match status" value="1"/>
</dbReference>
<dbReference type="GO" id="GO:0007219">
    <property type="term" value="P:Notch signaling pathway"/>
    <property type="evidence" value="ECO:0007669"/>
    <property type="project" value="UniProtKB-KW"/>
</dbReference>
<accession>A0AAU9UZ08</accession>
<proteinExistence type="predicted"/>
<dbReference type="Pfam" id="PF00168">
    <property type="entry name" value="C2"/>
    <property type="match status" value="1"/>
</dbReference>
<protein>
    <recommendedName>
        <fullName evidence="7">E3 ubiquitin-protein ligase</fullName>
        <ecNumber evidence="7">2.3.2.26</ecNumber>
    </recommendedName>
</protein>
<dbReference type="FunFam" id="2.20.70.10:FF:000005">
    <property type="entry name" value="E3 ubiquitin-protein ligase"/>
    <property type="match status" value="1"/>
</dbReference>
<dbReference type="PANTHER" id="PTHR11254:SF429">
    <property type="entry name" value="E3 UBIQUITIN-PROTEIN LIGASE SU(DX)"/>
    <property type="match status" value="1"/>
</dbReference>
<evidence type="ECO:0000256" key="4">
    <source>
        <dbReference type="ARBA" id="ARBA00022737"/>
    </source>
</evidence>
<evidence type="ECO:0000256" key="1">
    <source>
        <dbReference type="ARBA" id="ARBA00000885"/>
    </source>
</evidence>
<evidence type="ECO:0000256" key="2">
    <source>
        <dbReference type="ARBA" id="ARBA00004906"/>
    </source>
</evidence>
<keyword evidence="6" id="KW-0914">Notch signaling pathway</keyword>
<dbReference type="GO" id="GO:0043161">
    <property type="term" value="P:proteasome-mediated ubiquitin-dependent protein catabolic process"/>
    <property type="evidence" value="ECO:0007669"/>
    <property type="project" value="TreeGrafter"/>
</dbReference>
<dbReference type="PANTHER" id="PTHR11254">
    <property type="entry name" value="HECT DOMAIN UBIQUITIN-PROTEIN LIGASE"/>
    <property type="match status" value="1"/>
</dbReference>
<evidence type="ECO:0000256" key="7">
    <source>
        <dbReference type="PIRNR" id="PIRNR001569"/>
    </source>
</evidence>
<dbReference type="InterPro" id="IPR000008">
    <property type="entry name" value="C2_dom"/>
</dbReference>
<evidence type="ECO:0000313" key="15">
    <source>
        <dbReference type="Proteomes" id="UP001153954"/>
    </source>
</evidence>
<sequence length="877" mass="99604">MTESITTLTAPISLSTYHQLSLTVESASIRNSGLFKPNPYLQLIIDDNISRRTEVLKNTLHPKWKEEFTVLVTPLSQLVFRLADHHSFRKDHIIGEKRINLLKILLYCNGKCENVELTLDLMKTVSQDNASNTNTEVKAAELVLLLDGLRIDPAILNQSHETLGESNNSRSPLSDGIRARIRLRNNLENQRSVVHLRNLRPPPGPPPLSNGTGLAGALDGGAGPSRQDEPPVSSAASAAAPVTTGAAAAPAAAAAAEEPLPSGWEMRYDVYGRRYYVDHNTRSTSWERPQPLPPGWEVRRDARGRVYYVDHNTRTTTWQRPDTERLARFQHWRGERRHVVAQGNQRFLYPPQPAPSPPTADHDPSAGGSGAGVAGAVGVAGVAGGAGVAGAAGAVGAGGAPDDALGALPAGWERRVHPDGRVYFVNHKNRTTQWEDPRTQGQEISALEEALPPGWEIRFTEEGTRYFVDHNTRTTTFQDPRPGAPKGPQGAYGVPRAYERSFRWKLSQFRYLCQSNALPSHIKITLSRQTLFEDSYHQIMRLPAYELRRRLYIIFRGEEGLDYGGVSREWFFLLSHEVLNPMYCLFEYANKNNYSLQINPASYVNPDHLLYFKFIGRFIAMALYHGRFIYSGFTMPFYKRMLNKKLTMKDIESIDPEFYNSLVWIKDNNIDECGLEMWFSVDFEVLGQVIHHELKPSGDKERVTEANKEQYLQLVTQWRMTRGIEEQTVAFLDGFNEVVPLEWLKYFDERELELMLCGMQEVDVDDWQRNTIYRHYTRTSKQVAWFWQFVRQMDNEKRARLLQFVTGTCRVPVGGFAELMGSNGPQRFCIEKVGKDTWLPRSHTCFNRLDLPPYKSYEQLCEKLNYAIEETEGFGQE</sequence>
<dbReference type="Gene3D" id="2.60.40.150">
    <property type="entry name" value="C2 domain"/>
    <property type="match status" value="1"/>
</dbReference>
<dbReference type="Pfam" id="PF00632">
    <property type="entry name" value="HECT"/>
    <property type="match status" value="1"/>
</dbReference>
<dbReference type="GO" id="GO:0008586">
    <property type="term" value="P:imaginal disc-derived wing vein morphogenesis"/>
    <property type="evidence" value="ECO:0007669"/>
    <property type="project" value="UniProtKB-ARBA"/>
</dbReference>
<dbReference type="InterPro" id="IPR001202">
    <property type="entry name" value="WW_dom"/>
</dbReference>
<dbReference type="CDD" id="cd00078">
    <property type="entry name" value="HECTc"/>
    <property type="match status" value="1"/>
</dbReference>
<dbReference type="GO" id="GO:0005112">
    <property type="term" value="F:Notch binding"/>
    <property type="evidence" value="ECO:0007669"/>
    <property type="project" value="UniProtKB-ARBA"/>
</dbReference>
<comment type="pathway">
    <text evidence="2 7">Protein modification; protein ubiquitination.</text>
</comment>
<dbReference type="FunFam" id="3.30.2160.10:FF:000003">
    <property type="entry name" value="E3 ubiquitin-protein ligase"/>
    <property type="match status" value="1"/>
</dbReference>
<dbReference type="SUPFAM" id="SSF56204">
    <property type="entry name" value="Hect, E3 ligase catalytic domain"/>
    <property type="match status" value="1"/>
</dbReference>
<dbReference type="PIRSF" id="PIRSF001569">
    <property type="entry name" value="E3_ub_ligase_SMURF1"/>
    <property type="match status" value="1"/>
</dbReference>
<feature type="region of interest" description="Disordered" evidence="10">
    <location>
        <begin position="473"/>
        <end position="492"/>
    </location>
</feature>
<evidence type="ECO:0000313" key="14">
    <source>
        <dbReference type="EMBL" id="CAH2104731.1"/>
    </source>
</evidence>
<evidence type="ECO:0000259" key="11">
    <source>
        <dbReference type="PROSITE" id="PS50004"/>
    </source>
</evidence>
<reference evidence="14" key="1">
    <citation type="submission" date="2022-03" db="EMBL/GenBank/DDBJ databases">
        <authorList>
            <person name="Tunstrom K."/>
        </authorList>
    </citation>
    <scope>NUCLEOTIDE SEQUENCE</scope>
</reference>
<dbReference type="InterPro" id="IPR050409">
    <property type="entry name" value="E3_ubiq-protein_ligase"/>
</dbReference>
<dbReference type="Gene3D" id="3.90.1750.10">
    <property type="entry name" value="Hect, E3 ligase catalytic domains"/>
    <property type="match status" value="1"/>
</dbReference>
<dbReference type="Proteomes" id="UP001153954">
    <property type="component" value="Unassembled WGS sequence"/>
</dbReference>
<feature type="compositionally biased region" description="Low complexity" evidence="10">
    <location>
        <begin position="230"/>
        <end position="239"/>
    </location>
</feature>
<dbReference type="InterPro" id="IPR035892">
    <property type="entry name" value="C2_domain_sf"/>
</dbReference>
<keyword evidence="3 7" id="KW-0808">Transferase</keyword>
<dbReference type="PROSITE" id="PS50004">
    <property type="entry name" value="C2"/>
    <property type="match status" value="1"/>
</dbReference>
<comment type="caution">
    <text evidence="14">The sequence shown here is derived from an EMBL/GenBank/DDBJ whole genome shotgun (WGS) entry which is preliminary data.</text>
</comment>
<dbReference type="Gene3D" id="3.30.2160.10">
    <property type="entry name" value="Hect, E3 ligase catalytic domain"/>
    <property type="match status" value="1"/>
</dbReference>
<dbReference type="InterPro" id="IPR000569">
    <property type="entry name" value="HECT_dom"/>
</dbReference>
<keyword evidence="4" id="KW-0677">Repeat</keyword>
<evidence type="ECO:0000256" key="6">
    <source>
        <dbReference type="ARBA" id="ARBA00022976"/>
    </source>
</evidence>
<dbReference type="InterPro" id="IPR036020">
    <property type="entry name" value="WW_dom_sf"/>
</dbReference>
<dbReference type="PROSITE" id="PS50020">
    <property type="entry name" value="WW_DOMAIN_2"/>
    <property type="match status" value="4"/>
</dbReference>
<dbReference type="SMART" id="SM00456">
    <property type="entry name" value="WW"/>
    <property type="match status" value="4"/>
</dbReference>
<organism evidence="14 15">
    <name type="scientific">Euphydryas editha</name>
    <name type="common">Edith's checkerspot</name>
    <dbReference type="NCBI Taxonomy" id="104508"/>
    <lineage>
        <taxon>Eukaryota</taxon>
        <taxon>Metazoa</taxon>
        <taxon>Ecdysozoa</taxon>
        <taxon>Arthropoda</taxon>
        <taxon>Hexapoda</taxon>
        <taxon>Insecta</taxon>
        <taxon>Pterygota</taxon>
        <taxon>Neoptera</taxon>
        <taxon>Endopterygota</taxon>
        <taxon>Lepidoptera</taxon>
        <taxon>Glossata</taxon>
        <taxon>Ditrysia</taxon>
        <taxon>Papilionoidea</taxon>
        <taxon>Nymphalidae</taxon>
        <taxon>Nymphalinae</taxon>
        <taxon>Euphydryas</taxon>
    </lineage>
</organism>
<dbReference type="InterPro" id="IPR035983">
    <property type="entry name" value="Hect_E3_ubiquitin_ligase"/>
</dbReference>
<evidence type="ECO:0000259" key="12">
    <source>
        <dbReference type="PROSITE" id="PS50020"/>
    </source>
</evidence>
<feature type="domain" description="WW" evidence="12">
    <location>
        <begin position="258"/>
        <end position="291"/>
    </location>
</feature>
<dbReference type="GO" id="GO:0005737">
    <property type="term" value="C:cytoplasm"/>
    <property type="evidence" value="ECO:0007669"/>
    <property type="project" value="UniProtKB-ARBA"/>
</dbReference>
<gene>
    <name evidence="14" type="ORF">EEDITHA_LOCUS19071</name>
</gene>
<dbReference type="PROSITE" id="PS50237">
    <property type="entry name" value="HECT"/>
    <property type="match status" value="1"/>
</dbReference>
<feature type="region of interest" description="Disordered" evidence="10">
    <location>
        <begin position="348"/>
        <end position="369"/>
    </location>
</feature>
<dbReference type="GO" id="GO:0061630">
    <property type="term" value="F:ubiquitin protein ligase activity"/>
    <property type="evidence" value="ECO:0007669"/>
    <property type="project" value="UniProtKB-EC"/>
</dbReference>
<feature type="active site" description="Glycyl thioester intermediate" evidence="8 9">
    <location>
        <position position="845"/>
    </location>
</feature>
<dbReference type="SMART" id="SM00119">
    <property type="entry name" value="HECTc"/>
    <property type="match status" value="1"/>
</dbReference>
<comment type="catalytic activity">
    <reaction evidence="1 7">
        <text>S-ubiquitinyl-[E2 ubiquitin-conjugating enzyme]-L-cysteine + [acceptor protein]-L-lysine = [E2 ubiquitin-conjugating enzyme]-L-cysteine + N(6)-ubiquitinyl-[acceptor protein]-L-lysine.</text>
        <dbReference type="EC" id="2.3.2.26"/>
    </reaction>
</comment>
<dbReference type="PROSITE" id="PS01159">
    <property type="entry name" value="WW_DOMAIN_1"/>
    <property type="match status" value="4"/>
</dbReference>
<keyword evidence="5 7" id="KW-0833">Ubl conjugation pathway</keyword>
<dbReference type="EMBL" id="CAKOGL010000027">
    <property type="protein sequence ID" value="CAH2104731.1"/>
    <property type="molecule type" value="Genomic_DNA"/>
</dbReference>